<evidence type="ECO:0000259" key="1">
    <source>
        <dbReference type="Pfam" id="PF09356"/>
    </source>
</evidence>
<dbReference type="Proteomes" id="UP000183299">
    <property type="component" value="Unassembled WGS sequence"/>
</dbReference>
<keyword evidence="3" id="KW-1185">Reference proteome</keyword>
<dbReference type="NCBIfam" id="TIGR02218">
    <property type="entry name" value="phg_TIGR02218"/>
    <property type="match status" value="1"/>
</dbReference>
<evidence type="ECO:0000313" key="3">
    <source>
        <dbReference type="Proteomes" id="UP000183299"/>
    </source>
</evidence>
<dbReference type="InterPro" id="IPR011928">
    <property type="entry name" value="Phage_phiJL001_Gp84"/>
</dbReference>
<name>A0A1I3X5T3_9RHOB</name>
<evidence type="ECO:0000313" key="2">
    <source>
        <dbReference type="EMBL" id="SFK14938.1"/>
    </source>
</evidence>
<dbReference type="RefSeq" id="WP_074914647.1">
    <property type="nucleotide sequence ID" value="NZ_FORY01000040.1"/>
</dbReference>
<accession>A0A1I3X5T3</accession>
<dbReference type="OrthoDB" id="1633386at2"/>
<reference evidence="2 3" key="1">
    <citation type="submission" date="2016-10" db="EMBL/GenBank/DDBJ databases">
        <authorList>
            <person name="de Groot N.N."/>
        </authorList>
    </citation>
    <scope>NUCLEOTIDE SEQUENCE [LARGE SCALE GENOMIC DNA]</scope>
    <source>
        <strain evidence="2 3">CGMCC 1.8891</strain>
    </source>
</reference>
<proteinExistence type="predicted"/>
<dbReference type="GeneID" id="98667114"/>
<dbReference type="InterPro" id="IPR018964">
    <property type="entry name" value="Phage_phiJL001_Gp84_C"/>
</dbReference>
<dbReference type="Pfam" id="PF09931">
    <property type="entry name" value="Phage_phiJL001_Gp84_N"/>
    <property type="match status" value="1"/>
</dbReference>
<organism evidence="2 3">
    <name type="scientific">Celeribacter halophilus</name>
    <dbReference type="NCBI Taxonomy" id="576117"/>
    <lineage>
        <taxon>Bacteria</taxon>
        <taxon>Pseudomonadati</taxon>
        <taxon>Pseudomonadota</taxon>
        <taxon>Alphaproteobacteria</taxon>
        <taxon>Rhodobacterales</taxon>
        <taxon>Roseobacteraceae</taxon>
        <taxon>Celeribacter</taxon>
    </lineage>
</organism>
<dbReference type="STRING" id="576117.SAMN04488138_14017"/>
<sequence>LITETDIIDGLWDGAEVEVWRVNWQDTSQRVLLRKGVTGQISRGRVSFVAEVRSMSHALDQTVGRTFQYSCEAALGDSKCKVDLSGPEYRASGTIDSVLYGRAFTSVSIDGYDADWFSGGIVEWTSGANAGRKAEVARHDVSSGEIVVTLLEEPVRAIEVGDAFTITAGCDKHFESCVSKFSNGDNFRGFPHIPGSDTVLRYATKNRKNTGSAL</sequence>
<dbReference type="AlphaFoldDB" id="A0A1I3X5T3"/>
<gene>
    <name evidence="2" type="ORF">SAMN04488138_14017</name>
</gene>
<feature type="domain" description="Bacteriophage phiJL001 Gp84 C-terminal" evidence="1">
    <location>
        <begin position="115"/>
        <end position="197"/>
    </location>
</feature>
<feature type="non-terminal residue" evidence="2">
    <location>
        <position position="1"/>
    </location>
</feature>
<dbReference type="Pfam" id="PF09356">
    <property type="entry name" value="Phage_BR0599"/>
    <property type="match status" value="1"/>
</dbReference>
<protein>
    <recommendedName>
        <fullName evidence="1">Bacteriophage phiJL001 Gp84 C-terminal domain-containing protein</fullName>
    </recommendedName>
</protein>
<dbReference type="EMBL" id="FORY01000040">
    <property type="protein sequence ID" value="SFK14938.1"/>
    <property type="molecule type" value="Genomic_DNA"/>
</dbReference>